<dbReference type="PANTHER" id="PTHR30298:SF0">
    <property type="entry name" value="PROTEIN YBFL-RELATED"/>
    <property type="match status" value="1"/>
</dbReference>
<feature type="domain" description="H repeat-associated protein N-terminal" evidence="2">
    <location>
        <begin position="7"/>
        <end position="93"/>
    </location>
</feature>
<dbReference type="PANTHER" id="PTHR30298">
    <property type="entry name" value="H REPEAT-ASSOCIATED PREDICTED TRANSPOSASE"/>
    <property type="match status" value="1"/>
</dbReference>
<feature type="domain" description="Transposase IS4-like" evidence="1">
    <location>
        <begin position="101"/>
        <end position="341"/>
    </location>
</feature>
<dbReference type="Proteomes" id="UP000626554">
    <property type="component" value="Unassembled WGS sequence"/>
</dbReference>
<dbReference type="EMBL" id="JABKAV010000147">
    <property type="protein sequence ID" value="NVO86846.1"/>
    <property type="molecule type" value="Genomic_DNA"/>
</dbReference>
<dbReference type="InterPro" id="IPR051698">
    <property type="entry name" value="Transposase_11-like"/>
</dbReference>
<evidence type="ECO:0000259" key="1">
    <source>
        <dbReference type="Pfam" id="PF01609"/>
    </source>
</evidence>
<organism evidence="3 4">
    <name type="scientific">Hymenobacter terrestris</name>
    <dbReference type="NCBI Taxonomy" id="2748310"/>
    <lineage>
        <taxon>Bacteria</taxon>
        <taxon>Pseudomonadati</taxon>
        <taxon>Bacteroidota</taxon>
        <taxon>Cytophagia</taxon>
        <taxon>Cytophagales</taxon>
        <taxon>Hymenobacteraceae</taxon>
        <taxon>Hymenobacter</taxon>
    </lineage>
</organism>
<dbReference type="NCBIfam" id="NF033564">
    <property type="entry name" value="transpos_ISAs1"/>
    <property type="match status" value="1"/>
</dbReference>
<dbReference type="InterPro" id="IPR047647">
    <property type="entry name" value="ISAs1_transpos"/>
</dbReference>
<dbReference type="Pfam" id="PF01609">
    <property type="entry name" value="DDE_Tnp_1"/>
    <property type="match status" value="1"/>
</dbReference>
<keyword evidence="4" id="KW-1185">Reference proteome</keyword>
<dbReference type="RefSeq" id="WP_176901562.1">
    <property type="nucleotide sequence ID" value="NZ_JABKAV010000147.1"/>
</dbReference>
<evidence type="ECO:0000313" key="4">
    <source>
        <dbReference type="Proteomes" id="UP000626554"/>
    </source>
</evidence>
<proteinExistence type="predicted"/>
<gene>
    <name evidence="3" type="ORF">HW556_18350</name>
</gene>
<evidence type="ECO:0000259" key="2">
    <source>
        <dbReference type="Pfam" id="PF13808"/>
    </source>
</evidence>
<protein>
    <submittedName>
        <fullName evidence="3">ISAs1 family transposase</fullName>
    </submittedName>
</protein>
<dbReference type="Pfam" id="PF13808">
    <property type="entry name" value="DDE_Tnp_1_assoc"/>
    <property type="match status" value="1"/>
</dbReference>
<name>A0ABX2Q8S8_9BACT</name>
<sequence>MLSHLLDSFATLPDPRCAGRTRHRLHDVLVIAICAVVAGAETWVDIAHYGQLKQTWLTTFLELPSGIPSHDTFRRVFSLLDPQLLEQCFRQWMATTAPPLPREVVAIDGKTVRRSFDRGRAQGPLHVVSAFATEQGLSLGQVGVLGKGQELAAIPVLIKGLKLADTIVTIDALGCQRAIARQLLAQQADYIFALKGNQGRYYRAVKTYCQRSCVERWAEHPADYDAFDRRHGRWVRRRAWVLPLGEELAGLRTWPGLRALIAVETIRQVQHQPGTHVEWRYYLTSCPDAPAVLIQAIRRHWAIENSLHWVLDVVFREDEARSRDRVATRNFAVLRKLAFNLLQQGKHQPGSLRARRRNAGWNDNYMTQLLTRARQNGRATAPYI</sequence>
<comment type="caution">
    <text evidence="3">The sequence shown here is derived from an EMBL/GenBank/DDBJ whole genome shotgun (WGS) entry which is preliminary data.</text>
</comment>
<reference evidence="3 4" key="1">
    <citation type="submission" date="2020-05" db="EMBL/GenBank/DDBJ databases">
        <title>Hymenobacter terrestris sp. nov. and Hymenobacter lapidiphilus sp. nov., isolated from regoliths in Antarctica.</title>
        <authorList>
            <person name="Sedlacek I."/>
            <person name="Pantucek R."/>
            <person name="Zeman M."/>
            <person name="Holochova P."/>
            <person name="Kralova S."/>
            <person name="Stankova E."/>
            <person name="Sedo O."/>
            <person name="Micenkova L."/>
            <person name="Svec P."/>
            <person name="Gupta V."/>
            <person name="Sood U."/>
            <person name="Korpole U.S."/>
            <person name="Lal R."/>
        </authorList>
    </citation>
    <scope>NUCLEOTIDE SEQUENCE [LARGE SCALE GENOMIC DNA]</scope>
    <source>
        <strain evidence="3 4">P5252</strain>
    </source>
</reference>
<accession>A0ABX2Q8S8</accession>
<evidence type="ECO:0000313" key="3">
    <source>
        <dbReference type="EMBL" id="NVO86846.1"/>
    </source>
</evidence>
<dbReference type="InterPro" id="IPR002559">
    <property type="entry name" value="Transposase_11"/>
</dbReference>
<dbReference type="InterPro" id="IPR032806">
    <property type="entry name" value="YbfD_N"/>
</dbReference>